<feature type="signal peptide" evidence="1">
    <location>
        <begin position="1"/>
        <end position="20"/>
    </location>
</feature>
<protein>
    <recommendedName>
        <fullName evidence="4">Invasion protein IalB, involved in pathogenesis</fullName>
    </recommendedName>
</protein>
<sequence>MIRATAIALPLVTAATFAAAQDVQGTCRDGALWWGTAGAAGLGPCESPEEGFFVLTCAEGQTRLRVTSPYPVAAGQRGTVDVSVDGRRWRLEGRGADDARTGQRILDQVDIPGDVLDALAAGATASFYMPTETRPIHLTGSQAALTAMRTDC</sequence>
<dbReference type="RefSeq" id="WP_220748465.1">
    <property type="nucleotide sequence ID" value="NZ_BPFH01000002.1"/>
</dbReference>
<evidence type="ECO:0000313" key="3">
    <source>
        <dbReference type="Proteomes" id="UP000786693"/>
    </source>
</evidence>
<evidence type="ECO:0008006" key="4">
    <source>
        <dbReference type="Google" id="ProtNLM"/>
    </source>
</evidence>
<evidence type="ECO:0000313" key="2">
    <source>
        <dbReference type="EMBL" id="GIT94980.1"/>
    </source>
</evidence>
<comment type="caution">
    <text evidence="2">The sequence shown here is derived from an EMBL/GenBank/DDBJ whole genome shotgun (WGS) entry which is preliminary data.</text>
</comment>
<feature type="chain" id="PRO_5046576906" description="Invasion protein IalB, involved in pathogenesis" evidence="1">
    <location>
        <begin position="21"/>
        <end position="152"/>
    </location>
</feature>
<dbReference type="Proteomes" id="UP000786693">
    <property type="component" value="Unassembled WGS sequence"/>
</dbReference>
<proteinExistence type="predicted"/>
<keyword evidence="1" id="KW-0732">Signal</keyword>
<accession>A0ABQ4NL69</accession>
<dbReference type="EMBL" id="BPFH01000002">
    <property type="protein sequence ID" value="GIT94980.1"/>
    <property type="molecule type" value="Genomic_DNA"/>
</dbReference>
<evidence type="ECO:0000256" key="1">
    <source>
        <dbReference type="SAM" id="SignalP"/>
    </source>
</evidence>
<keyword evidence="3" id="KW-1185">Reference proteome</keyword>
<reference evidence="2 3" key="1">
    <citation type="submission" date="2021-05" db="EMBL/GenBank/DDBJ databases">
        <title>Bacteria Genome sequencing.</title>
        <authorList>
            <person name="Takabe Y."/>
            <person name="Nakajima Y."/>
            <person name="Suzuki S."/>
            <person name="Shiozaki T."/>
        </authorList>
    </citation>
    <scope>NUCLEOTIDE SEQUENCE [LARGE SCALE GENOMIC DNA]</scope>
    <source>
        <strain evidence="2 3">AI_62</strain>
    </source>
</reference>
<organism evidence="2 3">
    <name type="scientific">Jannaschia pagri</name>
    <dbReference type="NCBI Taxonomy" id="2829797"/>
    <lineage>
        <taxon>Bacteria</taxon>
        <taxon>Pseudomonadati</taxon>
        <taxon>Pseudomonadota</taxon>
        <taxon>Alphaproteobacteria</taxon>
        <taxon>Rhodobacterales</taxon>
        <taxon>Roseobacteraceae</taxon>
        <taxon>Jannaschia</taxon>
    </lineage>
</organism>
<name>A0ABQ4NL69_9RHOB</name>
<gene>
    <name evidence="2" type="ORF">JANAI62_16030</name>
</gene>